<sequence>MMRRVFCVVLALTLLCCCLCVFAAEEEVEEEVLPVDAVCAGDGENVGRWQLRGRPLWYNCTAEASGLGKMICGMGAGNCAPEDVKKRVEGNAKDGVFEIKFHTPTPGRVKSWWESNVEPKPATAASGPAKPAEERPPVDREEEAPRDTTTISSGSSPAGVGGSAGALSLPPTTPRDAGANAAAGAAGKTDPSPPATLQAQNPAPSGELQGAAHSASAASESPPDPEPTESGEHSSHDPPAGRQEETVDAPPTRLSQTGEDGGAAEGAEEDTANTTDAATSEGNATAAGMPGPLSSAPTTRALENSAGNDACFHDPRLHTRLLLVLAALTYGTLG</sequence>
<organism evidence="3 4">
    <name type="scientific">Trypanosoma cruzi (strain CL Brener)</name>
    <dbReference type="NCBI Taxonomy" id="353153"/>
    <lineage>
        <taxon>Eukaryota</taxon>
        <taxon>Discoba</taxon>
        <taxon>Euglenozoa</taxon>
        <taxon>Kinetoplastea</taxon>
        <taxon>Metakinetoplastina</taxon>
        <taxon>Trypanosomatida</taxon>
        <taxon>Trypanosomatidae</taxon>
        <taxon>Trypanosoma</taxon>
        <taxon>Schizotrypanum</taxon>
    </lineage>
</organism>
<evidence type="ECO:0000256" key="2">
    <source>
        <dbReference type="SAM" id="SignalP"/>
    </source>
</evidence>
<dbReference type="EMBL" id="AAHK01000557">
    <property type="protein sequence ID" value="EAN91100.1"/>
    <property type="molecule type" value="Genomic_DNA"/>
</dbReference>
<feature type="chain" id="PRO_5004236889" evidence="2">
    <location>
        <begin position="24"/>
        <end position="334"/>
    </location>
</feature>
<gene>
    <name evidence="3" type="ORF">Tc00.1047053508247.110</name>
</gene>
<feature type="signal peptide" evidence="2">
    <location>
        <begin position="1"/>
        <end position="23"/>
    </location>
</feature>
<keyword evidence="4" id="KW-1185">Reference proteome</keyword>
<feature type="compositionally biased region" description="Low complexity" evidence="1">
    <location>
        <begin position="177"/>
        <end position="187"/>
    </location>
</feature>
<dbReference type="Proteomes" id="UP000002296">
    <property type="component" value="Unassembled WGS sequence"/>
</dbReference>
<dbReference type="GeneID" id="3544243"/>
<evidence type="ECO:0000256" key="1">
    <source>
        <dbReference type="SAM" id="MobiDB-lite"/>
    </source>
</evidence>
<dbReference type="InParanoid" id="Q4DEZ6"/>
<dbReference type="PaxDb" id="353153-Q4DEZ6"/>
<accession>Q4DEZ6</accession>
<proteinExistence type="predicted"/>
<keyword evidence="2" id="KW-0732">Signal</keyword>
<dbReference type="KEGG" id="tcr:508247.110"/>
<dbReference type="AlphaFoldDB" id="Q4DEZ6"/>
<reference evidence="3 4" key="1">
    <citation type="journal article" date="2005" name="Science">
        <title>The genome sequence of Trypanosoma cruzi, etiologic agent of Chagas disease.</title>
        <authorList>
            <person name="El-Sayed N.M."/>
            <person name="Myler P.J."/>
            <person name="Bartholomeu D.C."/>
            <person name="Nilsson D."/>
            <person name="Aggarwal G."/>
            <person name="Tran A.N."/>
            <person name="Ghedin E."/>
            <person name="Worthey E.A."/>
            <person name="Delcher A.L."/>
            <person name="Blandin G."/>
            <person name="Westenberger S.J."/>
            <person name="Caler E."/>
            <person name="Cerqueira G.C."/>
            <person name="Branche C."/>
            <person name="Haas B."/>
            <person name="Anupama A."/>
            <person name="Arner E."/>
            <person name="Aslund L."/>
            <person name="Attipoe P."/>
            <person name="Bontempi E."/>
            <person name="Bringaud F."/>
            <person name="Burton P."/>
            <person name="Cadag E."/>
            <person name="Campbell D.A."/>
            <person name="Carrington M."/>
            <person name="Crabtree J."/>
            <person name="Darban H."/>
            <person name="da Silveira J.F."/>
            <person name="de Jong P."/>
            <person name="Edwards K."/>
            <person name="Englund P.T."/>
            <person name="Fazelina G."/>
            <person name="Feldblyum T."/>
            <person name="Ferella M."/>
            <person name="Frasch A.C."/>
            <person name="Gull K."/>
            <person name="Horn D."/>
            <person name="Hou L."/>
            <person name="Huang Y."/>
            <person name="Kindlund E."/>
            <person name="Klingbeil M."/>
            <person name="Kluge S."/>
            <person name="Koo H."/>
            <person name="Lacerda D."/>
            <person name="Levin M.J."/>
            <person name="Lorenzi H."/>
            <person name="Louie T."/>
            <person name="Machado C.R."/>
            <person name="McCulloch R."/>
            <person name="McKenna A."/>
            <person name="Mizuno Y."/>
            <person name="Mottram J.C."/>
            <person name="Nelson S."/>
            <person name="Ochaya S."/>
            <person name="Osoegawa K."/>
            <person name="Pai G."/>
            <person name="Parsons M."/>
            <person name="Pentony M."/>
            <person name="Pettersson U."/>
            <person name="Pop M."/>
            <person name="Ramirez J.L."/>
            <person name="Rinta J."/>
            <person name="Robertson L."/>
            <person name="Salzberg S.L."/>
            <person name="Sanchez D.O."/>
            <person name="Seyler A."/>
            <person name="Sharma R."/>
            <person name="Shetty J."/>
            <person name="Simpson A.J."/>
            <person name="Sisk E."/>
            <person name="Tammi M.T."/>
            <person name="Tarleton R."/>
            <person name="Teixeira S."/>
            <person name="Van Aken S."/>
            <person name="Vogt C."/>
            <person name="Ward P.N."/>
            <person name="Wickstead B."/>
            <person name="Wortman J."/>
            <person name="White O."/>
            <person name="Fraser C.M."/>
            <person name="Stuart K.D."/>
            <person name="Andersson B."/>
        </authorList>
    </citation>
    <scope>NUCLEOTIDE SEQUENCE [LARGE SCALE GENOMIC DNA]</scope>
    <source>
        <strain evidence="3 4">CL Brener</strain>
    </source>
</reference>
<evidence type="ECO:0000313" key="3">
    <source>
        <dbReference type="EMBL" id="EAN91100.1"/>
    </source>
</evidence>
<evidence type="ECO:0000313" key="4">
    <source>
        <dbReference type="Proteomes" id="UP000002296"/>
    </source>
</evidence>
<name>Q4DEZ6_TRYCC</name>
<comment type="caution">
    <text evidence="3">The sequence shown here is derived from an EMBL/GenBank/DDBJ whole genome shotgun (WGS) entry which is preliminary data.</text>
</comment>
<feature type="region of interest" description="Disordered" evidence="1">
    <location>
        <begin position="118"/>
        <end position="301"/>
    </location>
</feature>
<protein>
    <submittedName>
        <fullName evidence="3">Serine-alanine-and proline-rich protein, putative</fullName>
    </submittedName>
</protein>
<dbReference type="RefSeq" id="XP_812951.1">
    <property type="nucleotide sequence ID" value="XM_807858.1"/>
</dbReference>
<feature type="compositionally biased region" description="Basic and acidic residues" evidence="1">
    <location>
        <begin position="131"/>
        <end position="146"/>
    </location>
</feature>
<feature type="compositionally biased region" description="Low complexity" evidence="1">
    <location>
        <begin position="211"/>
        <end position="221"/>
    </location>
</feature>